<gene>
    <name evidence="1" type="ORF">CYLTODRAFT_425012</name>
</gene>
<accession>A0A0D7B384</accession>
<name>A0A0D7B384_9AGAR</name>
<feature type="non-terminal residue" evidence="1">
    <location>
        <position position="1"/>
    </location>
</feature>
<organism evidence="1 2">
    <name type="scientific">Cylindrobasidium torrendii FP15055 ss-10</name>
    <dbReference type="NCBI Taxonomy" id="1314674"/>
    <lineage>
        <taxon>Eukaryota</taxon>
        <taxon>Fungi</taxon>
        <taxon>Dikarya</taxon>
        <taxon>Basidiomycota</taxon>
        <taxon>Agaricomycotina</taxon>
        <taxon>Agaricomycetes</taxon>
        <taxon>Agaricomycetidae</taxon>
        <taxon>Agaricales</taxon>
        <taxon>Marasmiineae</taxon>
        <taxon>Physalacriaceae</taxon>
        <taxon>Cylindrobasidium</taxon>
    </lineage>
</organism>
<evidence type="ECO:0000313" key="1">
    <source>
        <dbReference type="EMBL" id="KIY64650.1"/>
    </source>
</evidence>
<evidence type="ECO:0000313" key="2">
    <source>
        <dbReference type="Proteomes" id="UP000054007"/>
    </source>
</evidence>
<reference evidence="1 2" key="1">
    <citation type="journal article" date="2015" name="Fungal Genet. Biol.">
        <title>Evolution of novel wood decay mechanisms in Agaricales revealed by the genome sequences of Fistulina hepatica and Cylindrobasidium torrendii.</title>
        <authorList>
            <person name="Floudas D."/>
            <person name="Held B.W."/>
            <person name="Riley R."/>
            <person name="Nagy L.G."/>
            <person name="Koehler G."/>
            <person name="Ransdell A.S."/>
            <person name="Younus H."/>
            <person name="Chow J."/>
            <person name="Chiniquy J."/>
            <person name="Lipzen A."/>
            <person name="Tritt A."/>
            <person name="Sun H."/>
            <person name="Haridas S."/>
            <person name="LaButti K."/>
            <person name="Ohm R.A."/>
            <person name="Kues U."/>
            <person name="Blanchette R.A."/>
            <person name="Grigoriev I.V."/>
            <person name="Minto R.E."/>
            <person name="Hibbett D.S."/>
        </authorList>
    </citation>
    <scope>NUCLEOTIDE SEQUENCE [LARGE SCALE GENOMIC DNA]</scope>
    <source>
        <strain evidence="1 2">FP15055 ss-10</strain>
    </source>
</reference>
<sequence>MAQKPKYYLAYVTQDVYNLVVTNEVVENVHRPAISAYTDALHKFLSQFGVDLASPSVVPRLKALGINEEDLKTFQRDLIAFSNAFSPIRALPAEILALIATFARTNIMHQNYPLARQKHELYSRDIRALSQVSRFWRHALTRCPRLWTDLSLSIDVPYRPSTVASRKSNIRMCLERAGSLPLSVTWLHHNHNRAVELVSYSTLLRIQDLNLLTDIPTGGNTDFNAFFVSLRSLRRIRMGKLQDICQDLVFTSNTKLEYVELQGELDPNIVIMLPPSVKTCIGLYTNQMRSRRMLSQLGRVERLRLVSPHDGPVGKLPLRDRILGRDPPALHQLATLHLQLNKDRLTVELCSTLRDLDAPKLRTLLIDADQGALINFPDPIPCFARLIACDIRVQDSPAGSSFVPLFKGMPQLEELTLELYGVGVARGWKRVFGGGYLPRLRILQLREFVPEDSRELSPAANVIVDGIAERREKGVLEKVLVKNSLIAQADRQHQLKWKELVQGGLRVGEPVGREEW</sequence>
<dbReference type="EMBL" id="KN880625">
    <property type="protein sequence ID" value="KIY64650.1"/>
    <property type="molecule type" value="Genomic_DNA"/>
</dbReference>
<dbReference type="Proteomes" id="UP000054007">
    <property type="component" value="Unassembled WGS sequence"/>
</dbReference>
<proteinExistence type="predicted"/>
<dbReference type="AlphaFoldDB" id="A0A0D7B384"/>
<dbReference type="SUPFAM" id="SSF81383">
    <property type="entry name" value="F-box domain"/>
    <property type="match status" value="1"/>
</dbReference>
<keyword evidence="2" id="KW-1185">Reference proteome</keyword>
<protein>
    <submittedName>
        <fullName evidence="1">Uncharacterized protein</fullName>
    </submittedName>
</protein>
<dbReference type="InterPro" id="IPR036047">
    <property type="entry name" value="F-box-like_dom_sf"/>
</dbReference>